<protein>
    <submittedName>
        <fullName evidence="1">Uncharacterized protein</fullName>
    </submittedName>
</protein>
<organism evidence="1 2">
    <name type="scientific">Lysinibacillus zambalensis</name>
    <dbReference type="NCBI Taxonomy" id="3160866"/>
    <lineage>
        <taxon>Bacteria</taxon>
        <taxon>Bacillati</taxon>
        <taxon>Bacillota</taxon>
        <taxon>Bacilli</taxon>
        <taxon>Bacillales</taxon>
        <taxon>Bacillaceae</taxon>
        <taxon>Lysinibacillus</taxon>
    </lineage>
</organism>
<name>A0ABV1MV70_9BACI</name>
<dbReference type="RefSeq" id="WP_349659773.1">
    <property type="nucleotide sequence ID" value="NZ_JBEGDG010000007.1"/>
</dbReference>
<sequence>MFEEIKQISNDSIINDKLRQAMIEQMKIGYQEMGELSLQIANEWYGVENEAEAINDKIVKGEW</sequence>
<comment type="caution">
    <text evidence="1">The sequence shown here is derived from an EMBL/GenBank/DDBJ whole genome shotgun (WGS) entry which is preliminary data.</text>
</comment>
<dbReference type="InterPro" id="IPR013321">
    <property type="entry name" value="Arc_rbn_hlx_hlx"/>
</dbReference>
<dbReference type="Proteomes" id="UP001478862">
    <property type="component" value="Unassembled WGS sequence"/>
</dbReference>
<reference evidence="1 2" key="1">
    <citation type="submission" date="2024-06" db="EMBL/GenBank/DDBJ databases">
        <title>Lysinibacillus zambalefons sp. nov., a Novel Firmicute Isolated from the Poon Bato Zambales Hyperalkaline Spring.</title>
        <authorList>
            <person name="Aja J.A."/>
            <person name="Lazaro J.E.H."/>
            <person name="Llorin L.D."/>
            <person name="Lim K.R."/>
            <person name="Teodosio J."/>
            <person name="Dalisay D.S."/>
        </authorList>
    </citation>
    <scope>NUCLEOTIDE SEQUENCE [LARGE SCALE GENOMIC DNA]</scope>
    <source>
        <strain evidence="1 2">M3</strain>
    </source>
</reference>
<dbReference type="Gene3D" id="1.10.1220.10">
    <property type="entry name" value="Met repressor-like"/>
    <property type="match status" value="1"/>
</dbReference>
<keyword evidence="2" id="KW-1185">Reference proteome</keyword>
<evidence type="ECO:0000313" key="1">
    <source>
        <dbReference type="EMBL" id="MEQ6355143.1"/>
    </source>
</evidence>
<proteinExistence type="predicted"/>
<accession>A0ABV1MV70</accession>
<dbReference type="EMBL" id="JBEGDG010000007">
    <property type="protein sequence ID" value="MEQ6355143.1"/>
    <property type="molecule type" value="Genomic_DNA"/>
</dbReference>
<evidence type="ECO:0000313" key="2">
    <source>
        <dbReference type="Proteomes" id="UP001478862"/>
    </source>
</evidence>
<gene>
    <name evidence="1" type="ORF">ABNX05_10990</name>
</gene>